<proteinExistence type="predicted"/>
<gene>
    <name evidence="2" type="ORF">MAR_001954</name>
</gene>
<feature type="compositionally biased region" description="Polar residues" evidence="1">
    <location>
        <begin position="34"/>
        <end position="46"/>
    </location>
</feature>
<protein>
    <submittedName>
        <fullName evidence="2">Uncharacterized protein</fullName>
    </submittedName>
</protein>
<accession>A0ABY7FGN8</accession>
<name>A0ABY7FGN8_MYAAR</name>
<evidence type="ECO:0000313" key="2">
    <source>
        <dbReference type="EMBL" id="WAR20116.1"/>
    </source>
</evidence>
<evidence type="ECO:0000313" key="3">
    <source>
        <dbReference type="Proteomes" id="UP001164746"/>
    </source>
</evidence>
<feature type="region of interest" description="Disordered" evidence="1">
    <location>
        <begin position="33"/>
        <end position="54"/>
    </location>
</feature>
<dbReference type="EMBL" id="CP111022">
    <property type="protein sequence ID" value="WAR20116.1"/>
    <property type="molecule type" value="Genomic_DNA"/>
</dbReference>
<dbReference type="Proteomes" id="UP001164746">
    <property type="component" value="Chromosome 11"/>
</dbReference>
<organism evidence="2 3">
    <name type="scientific">Mya arenaria</name>
    <name type="common">Soft-shell clam</name>
    <dbReference type="NCBI Taxonomy" id="6604"/>
    <lineage>
        <taxon>Eukaryota</taxon>
        <taxon>Metazoa</taxon>
        <taxon>Spiralia</taxon>
        <taxon>Lophotrochozoa</taxon>
        <taxon>Mollusca</taxon>
        <taxon>Bivalvia</taxon>
        <taxon>Autobranchia</taxon>
        <taxon>Heteroconchia</taxon>
        <taxon>Euheterodonta</taxon>
        <taxon>Imparidentia</taxon>
        <taxon>Neoheterodontei</taxon>
        <taxon>Myida</taxon>
        <taxon>Myoidea</taxon>
        <taxon>Myidae</taxon>
        <taxon>Mya</taxon>
    </lineage>
</organism>
<reference evidence="2" key="1">
    <citation type="submission" date="2022-11" db="EMBL/GenBank/DDBJ databases">
        <title>Centuries of genome instability and evolution in soft-shell clam transmissible cancer (bioRxiv).</title>
        <authorList>
            <person name="Hart S.F.M."/>
            <person name="Yonemitsu M.A."/>
            <person name="Giersch R.M."/>
            <person name="Beal B.F."/>
            <person name="Arriagada G."/>
            <person name="Davis B.W."/>
            <person name="Ostrander E.A."/>
            <person name="Goff S.P."/>
            <person name="Metzger M.J."/>
        </authorList>
    </citation>
    <scope>NUCLEOTIDE SEQUENCE</scope>
    <source>
        <strain evidence="2">MELC-2E11</strain>
        <tissue evidence="2">Siphon/mantle</tissue>
    </source>
</reference>
<evidence type="ECO:0000256" key="1">
    <source>
        <dbReference type="SAM" id="MobiDB-lite"/>
    </source>
</evidence>
<feature type="non-terminal residue" evidence="2">
    <location>
        <position position="68"/>
    </location>
</feature>
<keyword evidence="3" id="KW-1185">Reference proteome</keyword>
<sequence>FSEKKKSHQTSAKDEIENAETCEDLLEVTKHQQTDQSGFVVSTQVPSMRKRSEKDRLEGAMLVLTDDV</sequence>